<organism evidence="5 6">
    <name type="scientific">Candidatus Thiopontia autotrophica</name>
    <dbReference type="NCBI Taxonomy" id="2841688"/>
    <lineage>
        <taxon>Bacteria</taxon>
        <taxon>Pseudomonadati</taxon>
        <taxon>Pseudomonadota</taxon>
        <taxon>Gammaproteobacteria</taxon>
        <taxon>Candidatus Thiopontia</taxon>
    </lineage>
</organism>
<comment type="caution">
    <text evidence="5">The sequence shown here is derived from an EMBL/GenBank/DDBJ whole genome shotgun (WGS) entry which is preliminary data.</text>
</comment>
<evidence type="ECO:0000259" key="4">
    <source>
        <dbReference type="PROSITE" id="PS00662"/>
    </source>
</evidence>
<dbReference type="GO" id="GO:0005524">
    <property type="term" value="F:ATP binding"/>
    <property type="evidence" value="ECO:0007669"/>
    <property type="project" value="UniProtKB-KW"/>
</dbReference>
<evidence type="ECO:0000256" key="1">
    <source>
        <dbReference type="ARBA" id="ARBA00006611"/>
    </source>
</evidence>
<evidence type="ECO:0000313" key="5">
    <source>
        <dbReference type="EMBL" id="MBC8519070.1"/>
    </source>
</evidence>
<name>A0A8J6PB12_9GAMM</name>
<keyword evidence="3" id="KW-0067">ATP-binding</keyword>
<evidence type="ECO:0000256" key="3">
    <source>
        <dbReference type="ARBA" id="ARBA00022840"/>
    </source>
</evidence>
<dbReference type="SUPFAM" id="SSF52540">
    <property type="entry name" value="P-loop containing nucleoside triphosphate hydrolases"/>
    <property type="match status" value="1"/>
</dbReference>
<dbReference type="InterPro" id="IPR027417">
    <property type="entry name" value="P-loop_NTPase"/>
</dbReference>
<dbReference type="GO" id="GO:0005886">
    <property type="term" value="C:plasma membrane"/>
    <property type="evidence" value="ECO:0007669"/>
    <property type="project" value="TreeGrafter"/>
</dbReference>
<dbReference type="PROSITE" id="PS00662">
    <property type="entry name" value="T2SP_E"/>
    <property type="match status" value="1"/>
</dbReference>
<evidence type="ECO:0000256" key="2">
    <source>
        <dbReference type="ARBA" id="ARBA00022741"/>
    </source>
</evidence>
<dbReference type="InterPro" id="IPR001482">
    <property type="entry name" value="T2SS/T4SS_dom"/>
</dbReference>
<dbReference type="GO" id="GO:0016887">
    <property type="term" value="F:ATP hydrolysis activity"/>
    <property type="evidence" value="ECO:0007669"/>
    <property type="project" value="TreeGrafter"/>
</dbReference>
<comment type="similarity">
    <text evidence="1">Belongs to the GSP E family.</text>
</comment>
<dbReference type="PANTHER" id="PTHR30258">
    <property type="entry name" value="TYPE II SECRETION SYSTEM PROTEIN GSPE-RELATED"/>
    <property type="match status" value="1"/>
</dbReference>
<evidence type="ECO:0000313" key="6">
    <source>
        <dbReference type="Proteomes" id="UP000654401"/>
    </source>
</evidence>
<dbReference type="PANTHER" id="PTHR30258:SF2">
    <property type="entry name" value="COMG OPERON PROTEIN 1"/>
    <property type="match status" value="1"/>
</dbReference>
<keyword evidence="2" id="KW-0547">Nucleotide-binding</keyword>
<dbReference type="AlphaFoldDB" id="A0A8J6PB12"/>
<dbReference type="Pfam" id="PF00437">
    <property type="entry name" value="T2SSE"/>
    <property type="match status" value="1"/>
</dbReference>
<feature type="domain" description="Bacterial type II secretion system protein E" evidence="4">
    <location>
        <begin position="272"/>
        <end position="286"/>
    </location>
</feature>
<reference evidence="5 6" key="1">
    <citation type="submission" date="2020-08" db="EMBL/GenBank/DDBJ databases">
        <title>Bridging the membrane lipid divide: bacteria of the FCB group superphylum have the potential to synthesize archaeal ether lipids.</title>
        <authorList>
            <person name="Villanueva L."/>
            <person name="Von Meijenfeldt F.A.B."/>
            <person name="Westbye A.B."/>
            <person name="Yadav S."/>
            <person name="Hopmans E.C."/>
            <person name="Dutilh B.E."/>
            <person name="Sinninghe Damste J.S."/>
        </authorList>
    </citation>
    <scope>NUCLEOTIDE SEQUENCE [LARGE SCALE GENOMIC DNA]</scope>
    <source>
        <strain evidence="5">NIOZ-UU100</strain>
    </source>
</reference>
<gene>
    <name evidence="5" type="ORF">H8D24_01495</name>
</gene>
<dbReference type="CDD" id="cd01129">
    <property type="entry name" value="PulE-GspE-like"/>
    <property type="match status" value="1"/>
</dbReference>
<accession>A0A8J6PB12</accession>
<protein>
    <submittedName>
        <fullName evidence="5">Type II/IV secretion system protein</fullName>
    </submittedName>
</protein>
<dbReference type="EMBL" id="JACNFK010000015">
    <property type="protein sequence ID" value="MBC8519070.1"/>
    <property type="molecule type" value="Genomic_DNA"/>
</dbReference>
<dbReference type="Proteomes" id="UP000654401">
    <property type="component" value="Unassembled WGS sequence"/>
</dbReference>
<proteinExistence type="inferred from homology"/>
<dbReference type="Gene3D" id="3.40.50.300">
    <property type="entry name" value="P-loop containing nucleotide triphosphate hydrolases"/>
    <property type="match status" value="1"/>
</dbReference>
<dbReference type="Gene3D" id="3.30.450.90">
    <property type="match status" value="1"/>
</dbReference>
<sequence>MTVSFHLRFSDGSTLSSSAEHYKSDSSGDHLYDVGESHNGVHLFLPTGSLHQLSVDSSKEHQTEKNIQGKKIIALVREMIVEAIEKRASDIHLKPLQTVVEVRYRVDGSMQLAHRINRNHYSAIVSRIKILGNMDIAEHRLPQDGAYHLSVNNRGVDLRISTVPTLEGESVVIRILDPKTGLRKISDIGFRFGDEQLFRRMLQQKNGLILITGPTGSGKSTTMYAAMDTLRERALNIISIEDPVEYRMDRVRQIEVNEVANNTFAKNLRHILRHDPDVILIGEIRDQETAKIALQSAYTGHLVLSTLHTRDAPSAITRLLEMGMEPYMLKDTLIGVLSQRLVRKLCDQCHGESPDRAHCHHCNRSGFYGRTPIYELIKVNSLIREQIRDGITADEIRATALENGMVSMELHATELIDQKITTAQESNYHEPS</sequence>